<comment type="caution">
    <text evidence="5">The sequence shown here is derived from an EMBL/GenBank/DDBJ whole genome shotgun (WGS) entry which is preliminary data.</text>
</comment>
<keyword evidence="3 5" id="KW-0067">ATP-binding</keyword>
<dbReference type="EMBL" id="DVHB01000016">
    <property type="protein sequence ID" value="HIR38888.1"/>
    <property type="molecule type" value="Genomic_DNA"/>
</dbReference>
<protein>
    <submittedName>
        <fullName evidence="5">ABC transporter ATP-binding protein</fullName>
    </submittedName>
</protein>
<dbReference type="GO" id="GO:0005524">
    <property type="term" value="F:ATP binding"/>
    <property type="evidence" value="ECO:0007669"/>
    <property type="project" value="UniProtKB-KW"/>
</dbReference>
<keyword evidence="1" id="KW-0813">Transport</keyword>
<dbReference type="InterPro" id="IPR003593">
    <property type="entry name" value="AAA+_ATPase"/>
</dbReference>
<dbReference type="Proteomes" id="UP000824179">
    <property type="component" value="Unassembled WGS sequence"/>
</dbReference>
<evidence type="ECO:0000313" key="6">
    <source>
        <dbReference type="Proteomes" id="UP000824179"/>
    </source>
</evidence>
<dbReference type="SMART" id="SM00382">
    <property type="entry name" value="AAA"/>
    <property type="match status" value="1"/>
</dbReference>
<dbReference type="InterPro" id="IPR003439">
    <property type="entry name" value="ABC_transporter-like_ATP-bd"/>
</dbReference>
<reference evidence="5" key="2">
    <citation type="journal article" date="2021" name="PeerJ">
        <title>Extensive microbial diversity within the chicken gut microbiome revealed by metagenomics and culture.</title>
        <authorList>
            <person name="Gilroy R."/>
            <person name="Ravi A."/>
            <person name="Getino M."/>
            <person name="Pursley I."/>
            <person name="Horton D.L."/>
            <person name="Alikhan N.F."/>
            <person name="Baker D."/>
            <person name="Gharbi K."/>
            <person name="Hall N."/>
            <person name="Watson M."/>
            <person name="Adriaenssens E.M."/>
            <person name="Foster-Nyarko E."/>
            <person name="Jarju S."/>
            <person name="Secka A."/>
            <person name="Antonio M."/>
            <person name="Oren A."/>
            <person name="Chaudhuri R.R."/>
            <person name="La Ragione R."/>
            <person name="Hildebrand F."/>
            <person name="Pallen M.J."/>
        </authorList>
    </citation>
    <scope>NUCLEOTIDE SEQUENCE</scope>
    <source>
        <strain evidence="5">ChiW25-3613</strain>
    </source>
</reference>
<evidence type="ECO:0000313" key="5">
    <source>
        <dbReference type="EMBL" id="HIR38888.1"/>
    </source>
</evidence>
<evidence type="ECO:0000256" key="2">
    <source>
        <dbReference type="ARBA" id="ARBA00022741"/>
    </source>
</evidence>
<dbReference type="Gene3D" id="3.40.50.300">
    <property type="entry name" value="P-loop containing nucleotide triphosphate hydrolases"/>
    <property type="match status" value="1"/>
</dbReference>
<proteinExistence type="predicted"/>
<feature type="domain" description="ABC transporter" evidence="4">
    <location>
        <begin position="3"/>
        <end position="227"/>
    </location>
</feature>
<sequence length="242" mass="26568">MNLKFIDVSYTYHTLSGETNAVEGLSFSVEEGEFVSVIGPSGCGKSTILSLAAGLISPSAGKIERGGGEFGYMLQTDALFPWRTVEANIFLPLEVKKKNTPEMRQNALMLAQKYGLKDFLKKSPQQLSGGMRQRVALIRTLAAQPQTLLLDEPFSALDYQTRLAVCDDVHDIIKSEKKTALLVTHDISEAIALSDKVIVLSARPARVAGEHMITFGSGSPKKRRECSDFAGMFEVLRRELNL</sequence>
<dbReference type="PANTHER" id="PTHR42788:SF21">
    <property type="entry name" value="ABC TRANSPORTER ATP-BINDING PROTEIN"/>
    <property type="match status" value="1"/>
</dbReference>
<dbReference type="PROSITE" id="PS00211">
    <property type="entry name" value="ABC_TRANSPORTER_1"/>
    <property type="match status" value="1"/>
</dbReference>
<gene>
    <name evidence="5" type="ORF">IAB90_00740</name>
</gene>
<dbReference type="InterPro" id="IPR027417">
    <property type="entry name" value="P-loop_NTPase"/>
</dbReference>
<dbReference type="InterPro" id="IPR017871">
    <property type="entry name" value="ABC_transporter-like_CS"/>
</dbReference>
<dbReference type="PROSITE" id="PS50893">
    <property type="entry name" value="ABC_TRANSPORTER_2"/>
    <property type="match status" value="1"/>
</dbReference>
<evidence type="ECO:0000259" key="4">
    <source>
        <dbReference type="PROSITE" id="PS50893"/>
    </source>
</evidence>
<dbReference type="CDD" id="cd03293">
    <property type="entry name" value="ABC_NrtD_SsuB_transporters"/>
    <property type="match status" value="1"/>
</dbReference>
<dbReference type="InterPro" id="IPR050166">
    <property type="entry name" value="ABC_transporter_ATP-bind"/>
</dbReference>
<reference evidence="5" key="1">
    <citation type="submission" date="2020-10" db="EMBL/GenBank/DDBJ databases">
        <authorList>
            <person name="Gilroy R."/>
        </authorList>
    </citation>
    <scope>NUCLEOTIDE SEQUENCE</scope>
    <source>
        <strain evidence="5">ChiW25-3613</strain>
    </source>
</reference>
<dbReference type="AlphaFoldDB" id="A0A9D1AFB9"/>
<dbReference type="GO" id="GO:0016887">
    <property type="term" value="F:ATP hydrolysis activity"/>
    <property type="evidence" value="ECO:0007669"/>
    <property type="project" value="InterPro"/>
</dbReference>
<dbReference type="PANTHER" id="PTHR42788">
    <property type="entry name" value="TAURINE IMPORT ATP-BINDING PROTEIN-RELATED"/>
    <property type="match status" value="1"/>
</dbReference>
<evidence type="ECO:0000256" key="3">
    <source>
        <dbReference type="ARBA" id="ARBA00022840"/>
    </source>
</evidence>
<organism evidence="5 6">
    <name type="scientific">Candidatus Coproplasma stercoripullorum</name>
    <dbReference type="NCBI Taxonomy" id="2840751"/>
    <lineage>
        <taxon>Bacteria</taxon>
        <taxon>Bacillati</taxon>
        <taxon>Bacillota</taxon>
        <taxon>Clostridia</taxon>
        <taxon>Eubacteriales</taxon>
        <taxon>Candidatus Coproplasma</taxon>
    </lineage>
</organism>
<dbReference type="Pfam" id="PF00005">
    <property type="entry name" value="ABC_tran"/>
    <property type="match status" value="1"/>
</dbReference>
<accession>A0A9D1AFB9</accession>
<name>A0A9D1AFB9_9FIRM</name>
<dbReference type="SUPFAM" id="SSF52540">
    <property type="entry name" value="P-loop containing nucleoside triphosphate hydrolases"/>
    <property type="match status" value="1"/>
</dbReference>
<evidence type="ECO:0000256" key="1">
    <source>
        <dbReference type="ARBA" id="ARBA00022448"/>
    </source>
</evidence>
<keyword evidence="2" id="KW-0547">Nucleotide-binding</keyword>